<organism evidence="3 4">
    <name type="scientific">Trifolium subterraneum</name>
    <name type="common">Subterranean clover</name>
    <dbReference type="NCBI Taxonomy" id="3900"/>
    <lineage>
        <taxon>Eukaryota</taxon>
        <taxon>Viridiplantae</taxon>
        <taxon>Streptophyta</taxon>
        <taxon>Embryophyta</taxon>
        <taxon>Tracheophyta</taxon>
        <taxon>Spermatophyta</taxon>
        <taxon>Magnoliopsida</taxon>
        <taxon>eudicotyledons</taxon>
        <taxon>Gunneridae</taxon>
        <taxon>Pentapetalae</taxon>
        <taxon>rosids</taxon>
        <taxon>fabids</taxon>
        <taxon>Fabales</taxon>
        <taxon>Fabaceae</taxon>
        <taxon>Papilionoideae</taxon>
        <taxon>50 kb inversion clade</taxon>
        <taxon>NPAAA clade</taxon>
        <taxon>Hologalegina</taxon>
        <taxon>IRL clade</taxon>
        <taxon>Trifolieae</taxon>
        <taxon>Trifolium</taxon>
    </lineage>
</organism>
<reference evidence="4" key="1">
    <citation type="journal article" date="2017" name="Front. Plant Sci.">
        <title>Climate Clever Clovers: New Paradigm to Reduce the Environmental Footprint of Ruminants by Breeding Low Methanogenic Forages Utilizing Haplotype Variation.</title>
        <authorList>
            <person name="Kaur P."/>
            <person name="Appels R."/>
            <person name="Bayer P.E."/>
            <person name="Keeble-Gagnere G."/>
            <person name="Wang J."/>
            <person name="Hirakawa H."/>
            <person name="Shirasawa K."/>
            <person name="Vercoe P."/>
            <person name="Stefanova K."/>
            <person name="Durmic Z."/>
            <person name="Nichols P."/>
            <person name="Revell C."/>
            <person name="Isobe S.N."/>
            <person name="Edwards D."/>
            <person name="Erskine W."/>
        </authorList>
    </citation>
    <scope>NUCLEOTIDE SEQUENCE [LARGE SCALE GENOMIC DNA]</scope>
    <source>
        <strain evidence="4">cv. Daliak</strain>
    </source>
</reference>
<feature type="domain" description="Reverse transcriptase zinc-binding" evidence="2">
    <location>
        <begin position="20"/>
        <end position="108"/>
    </location>
</feature>
<dbReference type="Proteomes" id="UP000242715">
    <property type="component" value="Unassembled WGS sequence"/>
</dbReference>
<evidence type="ECO:0000313" key="4">
    <source>
        <dbReference type="Proteomes" id="UP000242715"/>
    </source>
</evidence>
<dbReference type="OrthoDB" id="683646at2759"/>
<dbReference type="PANTHER" id="PTHR36617:SF5">
    <property type="entry name" value="OS05G0421675 PROTEIN"/>
    <property type="match status" value="1"/>
</dbReference>
<dbReference type="PANTHER" id="PTHR36617">
    <property type="entry name" value="PROTEIN, PUTATIVE-RELATED"/>
    <property type="match status" value="1"/>
</dbReference>
<evidence type="ECO:0000256" key="1">
    <source>
        <dbReference type="SAM" id="Phobius"/>
    </source>
</evidence>
<evidence type="ECO:0000259" key="2">
    <source>
        <dbReference type="Pfam" id="PF13966"/>
    </source>
</evidence>
<dbReference type="InterPro" id="IPR026960">
    <property type="entry name" value="RVT-Znf"/>
</dbReference>
<gene>
    <name evidence="3" type="ORF">TSUD_58060</name>
</gene>
<dbReference type="AlphaFoldDB" id="A0A2Z6N7F1"/>
<dbReference type="EMBL" id="DF973469">
    <property type="protein sequence ID" value="GAU31805.1"/>
    <property type="molecule type" value="Genomic_DNA"/>
</dbReference>
<keyword evidence="1" id="KW-1133">Transmembrane helix</keyword>
<sequence>MSIVHSPDSWLWQPDPDNGYSVHSAYHFLTFQDSVTLHVADGLIWHPRVPLKVSILAWRLLRDKLPTKANLITRGILSPEAHFCVSGCRAVESAQHLFLSCSTFGHLWSMVSSWIGSPLVVSHTIPDWPLVALGGVALLCNSYGLLAFWLYGMSEISDVSAAQQIHYSTCWTRSRIIPIGG</sequence>
<name>A0A2Z6N7F1_TRISU</name>
<proteinExistence type="predicted"/>
<evidence type="ECO:0000313" key="3">
    <source>
        <dbReference type="EMBL" id="GAU31805.1"/>
    </source>
</evidence>
<keyword evidence="1" id="KW-0812">Transmembrane</keyword>
<protein>
    <recommendedName>
        <fullName evidence="2">Reverse transcriptase zinc-binding domain-containing protein</fullName>
    </recommendedName>
</protein>
<dbReference type="Pfam" id="PF13966">
    <property type="entry name" value="zf-RVT"/>
    <property type="match status" value="1"/>
</dbReference>
<feature type="transmembrane region" description="Helical" evidence="1">
    <location>
        <begin position="128"/>
        <end position="151"/>
    </location>
</feature>
<keyword evidence="4" id="KW-1185">Reference proteome</keyword>
<accession>A0A2Z6N7F1</accession>
<keyword evidence="1" id="KW-0472">Membrane</keyword>